<organism evidence="1 2">
    <name type="scientific">Thiopseudomonas denitrificans</name>
    <dbReference type="NCBI Taxonomy" id="1501432"/>
    <lineage>
        <taxon>Bacteria</taxon>
        <taxon>Pseudomonadati</taxon>
        <taxon>Pseudomonadota</taxon>
        <taxon>Gammaproteobacteria</taxon>
        <taxon>Pseudomonadales</taxon>
        <taxon>Pseudomonadaceae</taxon>
        <taxon>Thiopseudomonas</taxon>
    </lineage>
</organism>
<dbReference type="RefSeq" id="WP_101496085.1">
    <property type="nucleotide sequence ID" value="NZ_LNJZ01000003.1"/>
</dbReference>
<dbReference type="OrthoDB" id="5295172at2"/>
<dbReference type="Proteomes" id="UP000294575">
    <property type="component" value="Unassembled WGS sequence"/>
</dbReference>
<keyword evidence="2" id="KW-1185">Reference proteome</keyword>
<evidence type="ECO:0000313" key="2">
    <source>
        <dbReference type="Proteomes" id="UP000294575"/>
    </source>
</evidence>
<dbReference type="Pfam" id="PF13835">
    <property type="entry name" value="DUF4194"/>
    <property type="match status" value="1"/>
</dbReference>
<dbReference type="EMBL" id="SNYK01000020">
    <property type="protein sequence ID" value="TDQ34192.1"/>
    <property type="molecule type" value="Genomic_DNA"/>
</dbReference>
<name>A0A4R6TQL2_9GAMM</name>
<protein>
    <submittedName>
        <fullName evidence="1">Uncharacterized protein DUF4194</fullName>
    </submittedName>
</protein>
<gene>
    <name evidence="1" type="ORF">DFQ45_12011</name>
</gene>
<proteinExistence type="predicted"/>
<reference evidence="1 2" key="1">
    <citation type="submission" date="2019-03" db="EMBL/GenBank/DDBJ databases">
        <title>Genomic Encyclopedia of Type Strains, Phase IV (KMG-IV): sequencing the most valuable type-strain genomes for metagenomic binning, comparative biology and taxonomic classification.</title>
        <authorList>
            <person name="Goeker M."/>
        </authorList>
    </citation>
    <scope>NUCLEOTIDE SEQUENCE [LARGE SCALE GENOMIC DNA]</scope>
    <source>
        <strain evidence="1 2">DSM 28679</strain>
    </source>
</reference>
<comment type="caution">
    <text evidence="1">The sequence shown here is derived from an EMBL/GenBank/DDBJ whole genome shotgun (WGS) entry which is preliminary data.</text>
</comment>
<sequence>MSASFTPVLSPLLISLFKGVLYREDDAPAWQILIEQQTGIRDYIQLLGLDLMLDEAEGYAYLCQSQQDDDARTGTLPRLIPRRQLSYPVSLLLALLRKRLAEFDASSGDARLILSREQLIEMLRLFLPEGSNEVRLIDRIDNHINKVVELGFLRKLRGQQDALYEVQRILKAFVDAQWLNEFDQRLAEYAVQFSAEEAK</sequence>
<accession>A0A4R6TQL2</accession>
<dbReference type="InterPro" id="IPR025449">
    <property type="entry name" value="JetB"/>
</dbReference>
<evidence type="ECO:0000313" key="1">
    <source>
        <dbReference type="EMBL" id="TDQ34192.1"/>
    </source>
</evidence>
<dbReference type="AlphaFoldDB" id="A0A4R6TQL2"/>